<evidence type="ECO:0008006" key="4">
    <source>
        <dbReference type="Google" id="ProtNLM"/>
    </source>
</evidence>
<evidence type="ECO:0000313" key="2">
    <source>
        <dbReference type="EMBL" id="MDN4166141.1"/>
    </source>
</evidence>
<feature type="transmembrane region" description="Helical" evidence="1">
    <location>
        <begin position="71"/>
        <end position="93"/>
    </location>
</feature>
<evidence type="ECO:0000256" key="1">
    <source>
        <dbReference type="SAM" id="Phobius"/>
    </source>
</evidence>
<dbReference type="RefSeq" id="WP_320004674.1">
    <property type="nucleotide sequence ID" value="NZ_JAUHJS010000005.1"/>
</dbReference>
<protein>
    <recommendedName>
        <fullName evidence="4">GtrA family protein</fullName>
    </recommendedName>
</protein>
<sequence>MNSYKQANLRILLITGLLSGFFVVLYFVPYSQPWVHESIVANIILQALVAAALTNYHVFFFKQNEHNMVNAFLGSTLIRLLLSIGVMAVLLFLYKENRLILVVNFFLVYLYYMVFEIKGIISNLRAFSRK</sequence>
<name>A0ABT8F6M6_9BACT</name>
<evidence type="ECO:0000313" key="3">
    <source>
        <dbReference type="Proteomes" id="UP001168552"/>
    </source>
</evidence>
<keyword evidence="1" id="KW-0812">Transmembrane</keyword>
<organism evidence="2 3">
    <name type="scientific">Shiella aurantiaca</name>
    <dbReference type="NCBI Taxonomy" id="3058365"/>
    <lineage>
        <taxon>Bacteria</taxon>
        <taxon>Pseudomonadati</taxon>
        <taxon>Bacteroidota</taxon>
        <taxon>Cytophagia</taxon>
        <taxon>Cytophagales</taxon>
        <taxon>Shiellaceae</taxon>
        <taxon>Shiella</taxon>
    </lineage>
</organism>
<keyword evidence="1" id="KW-1133">Transmembrane helix</keyword>
<feature type="transmembrane region" description="Helical" evidence="1">
    <location>
        <begin position="39"/>
        <end position="59"/>
    </location>
</feature>
<gene>
    <name evidence="2" type="ORF">QWY31_11550</name>
</gene>
<accession>A0ABT8F6M6</accession>
<dbReference type="EMBL" id="JAUHJS010000005">
    <property type="protein sequence ID" value="MDN4166141.1"/>
    <property type="molecule type" value="Genomic_DNA"/>
</dbReference>
<keyword evidence="3" id="KW-1185">Reference proteome</keyword>
<feature type="transmembrane region" description="Helical" evidence="1">
    <location>
        <begin position="7"/>
        <end position="27"/>
    </location>
</feature>
<dbReference type="Proteomes" id="UP001168552">
    <property type="component" value="Unassembled WGS sequence"/>
</dbReference>
<reference evidence="2" key="1">
    <citation type="submission" date="2023-06" db="EMBL/GenBank/DDBJ databases">
        <title>Cytophagales bacterium Strain LB-30, isolated from soil.</title>
        <authorList>
            <person name="Liu B."/>
        </authorList>
    </citation>
    <scope>NUCLEOTIDE SEQUENCE</scope>
    <source>
        <strain evidence="2">LB-30</strain>
    </source>
</reference>
<feature type="transmembrane region" description="Helical" evidence="1">
    <location>
        <begin position="99"/>
        <end position="121"/>
    </location>
</feature>
<keyword evidence="1" id="KW-0472">Membrane</keyword>
<proteinExistence type="predicted"/>
<comment type="caution">
    <text evidence="2">The sequence shown here is derived from an EMBL/GenBank/DDBJ whole genome shotgun (WGS) entry which is preliminary data.</text>
</comment>